<accession>A0A7C4KYA2</accession>
<organism evidence="1">
    <name type="scientific">Bellilinea caldifistulae</name>
    <dbReference type="NCBI Taxonomy" id="360411"/>
    <lineage>
        <taxon>Bacteria</taxon>
        <taxon>Bacillati</taxon>
        <taxon>Chloroflexota</taxon>
        <taxon>Anaerolineae</taxon>
        <taxon>Anaerolineales</taxon>
        <taxon>Anaerolineaceae</taxon>
        <taxon>Bellilinea</taxon>
    </lineage>
</organism>
<dbReference type="AlphaFoldDB" id="A0A7C4KYA2"/>
<dbReference type="InterPro" id="IPR025427">
    <property type="entry name" value="DUF4160"/>
</dbReference>
<proteinExistence type="predicted"/>
<name>A0A7C4KYA2_9CHLR</name>
<evidence type="ECO:0000313" key="1">
    <source>
        <dbReference type="EMBL" id="HGS86666.1"/>
    </source>
</evidence>
<dbReference type="Pfam" id="PF13711">
    <property type="entry name" value="DUF4160"/>
    <property type="match status" value="1"/>
</dbReference>
<dbReference type="EMBL" id="DSXR01000041">
    <property type="protein sequence ID" value="HGS86666.1"/>
    <property type="molecule type" value="Genomic_DNA"/>
</dbReference>
<gene>
    <name evidence="1" type="ORF">ENT17_03505</name>
</gene>
<reference evidence="1" key="1">
    <citation type="journal article" date="2020" name="mSystems">
        <title>Genome- and Community-Level Interaction Insights into Carbon Utilization and Element Cycling Functions of Hydrothermarchaeota in Hydrothermal Sediment.</title>
        <authorList>
            <person name="Zhou Z."/>
            <person name="Liu Y."/>
            <person name="Xu W."/>
            <person name="Pan J."/>
            <person name="Luo Z.H."/>
            <person name="Li M."/>
        </authorList>
    </citation>
    <scope>NUCLEOTIDE SEQUENCE [LARGE SCALE GENOMIC DNA]</scope>
    <source>
        <strain evidence="1">SpSt-556</strain>
    </source>
</reference>
<comment type="caution">
    <text evidence="1">The sequence shown here is derived from an EMBL/GenBank/DDBJ whole genome shotgun (WGS) entry which is preliminary data.</text>
</comment>
<protein>
    <submittedName>
        <fullName evidence="1">DUF4160 domain-containing protein</fullName>
    </submittedName>
</protein>
<sequence length="79" mass="9601">MTPTVLKIGSFRFFFYSGDFQEPPHIHVERDQCTAKIWLHPVRLDHNRGFRAHEIREILRLVETHQEQFLEAWNDYFSD</sequence>